<sequence length="244" mass="27949">MGQMKNKKNGKRSEEPGQQSEQSNEAKEKVNKMNPKGEIVLGVFIHCEGCANEVVNCLRGFDGVEVIEIDAKNHKVTVKGKKADPIKVTERLRKKSGKHVELISPIPPKDKEEKKDEKKKYCIYIYIYMKIFVYDSLTCDAGCAKDVKYCIHKMEGVQTVDPDMKTSLVKVKGVFEPEKLVEFVQKRAGRHAEIVKPDKKNGNVKKEERNTSVKEEWLYPNYHRELLYAPQLFSDENPNSCVLM</sequence>
<feature type="domain" description="HMA" evidence="7">
    <location>
        <begin position="128"/>
        <end position="193"/>
    </location>
</feature>
<evidence type="ECO:0000256" key="2">
    <source>
        <dbReference type="ARBA" id="ARBA00022481"/>
    </source>
</evidence>
<dbReference type="GO" id="GO:0016020">
    <property type="term" value="C:membrane"/>
    <property type="evidence" value="ECO:0007669"/>
    <property type="project" value="UniProtKB-SubCell"/>
</dbReference>
<feature type="domain" description="HMA" evidence="7">
    <location>
        <begin position="36"/>
        <end position="100"/>
    </location>
</feature>
<keyword evidence="2" id="KW-0488">Methylation</keyword>
<dbReference type="InterPro" id="IPR036163">
    <property type="entry name" value="HMA_dom_sf"/>
</dbReference>
<evidence type="ECO:0000256" key="3">
    <source>
        <dbReference type="ARBA" id="ARBA00022723"/>
    </source>
</evidence>
<organism evidence="8 9">
    <name type="scientific">Ilex paraguariensis</name>
    <name type="common">yerba mate</name>
    <dbReference type="NCBI Taxonomy" id="185542"/>
    <lineage>
        <taxon>Eukaryota</taxon>
        <taxon>Viridiplantae</taxon>
        <taxon>Streptophyta</taxon>
        <taxon>Embryophyta</taxon>
        <taxon>Tracheophyta</taxon>
        <taxon>Spermatophyta</taxon>
        <taxon>Magnoliopsida</taxon>
        <taxon>eudicotyledons</taxon>
        <taxon>Gunneridae</taxon>
        <taxon>Pentapetalae</taxon>
        <taxon>asterids</taxon>
        <taxon>campanulids</taxon>
        <taxon>Aquifoliales</taxon>
        <taxon>Aquifoliaceae</taxon>
        <taxon>Ilex</taxon>
    </lineage>
</organism>
<dbReference type="InterPro" id="IPR044577">
    <property type="entry name" value="HIPP4/7/8/17/18/19"/>
</dbReference>
<dbReference type="PANTHER" id="PTHR46195">
    <property type="entry name" value="HEAVY METAL-ASSOCIATED ISOPRENYLATED PLANT PROTEIN 7"/>
    <property type="match status" value="1"/>
</dbReference>
<dbReference type="Pfam" id="PF00403">
    <property type="entry name" value="HMA"/>
    <property type="match status" value="2"/>
</dbReference>
<name>A0ABC8RQP3_9AQUA</name>
<evidence type="ECO:0000256" key="5">
    <source>
        <dbReference type="ARBA" id="ARBA00024045"/>
    </source>
</evidence>
<gene>
    <name evidence="8" type="ORF">ILEXP_LOCUS12095</name>
</gene>
<keyword evidence="4" id="KW-0636">Prenylation</keyword>
<comment type="subcellular location">
    <subcellularLocation>
        <location evidence="1">Membrane</location>
        <topology evidence="1">Peripheral membrane protein</topology>
    </subcellularLocation>
</comment>
<evidence type="ECO:0000256" key="4">
    <source>
        <dbReference type="ARBA" id="ARBA00023289"/>
    </source>
</evidence>
<dbReference type="SUPFAM" id="SSF55008">
    <property type="entry name" value="HMA, heavy metal-associated domain"/>
    <property type="match status" value="2"/>
</dbReference>
<dbReference type="Gene3D" id="3.30.70.100">
    <property type="match status" value="2"/>
</dbReference>
<evidence type="ECO:0000313" key="9">
    <source>
        <dbReference type="Proteomes" id="UP001642360"/>
    </source>
</evidence>
<dbReference type="PANTHER" id="PTHR46195:SF3">
    <property type="entry name" value="HEAVY METAL-ASSOCIATED ISOPRENYLATED PLANT PROTEIN 3-LIKE"/>
    <property type="match status" value="1"/>
</dbReference>
<dbReference type="GO" id="GO:0046872">
    <property type="term" value="F:metal ion binding"/>
    <property type="evidence" value="ECO:0007669"/>
    <property type="project" value="UniProtKB-KW"/>
</dbReference>
<keyword evidence="9" id="KW-1185">Reference proteome</keyword>
<evidence type="ECO:0000313" key="8">
    <source>
        <dbReference type="EMBL" id="CAK9144342.1"/>
    </source>
</evidence>
<feature type="region of interest" description="Disordered" evidence="6">
    <location>
        <begin position="1"/>
        <end position="32"/>
    </location>
</feature>
<dbReference type="Proteomes" id="UP001642360">
    <property type="component" value="Unassembled WGS sequence"/>
</dbReference>
<evidence type="ECO:0000256" key="1">
    <source>
        <dbReference type="ARBA" id="ARBA00004170"/>
    </source>
</evidence>
<reference evidence="8 9" key="1">
    <citation type="submission" date="2024-02" db="EMBL/GenBank/DDBJ databases">
        <authorList>
            <person name="Vignale AGUSTIN F."/>
            <person name="Sosa J E."/>
            <person name="Modenutti C."/>
        </authorList>
    </citation>
    <scope>NUCLEOTIDE SEQUENCE [LARGE SCALE GENOMIC DNA]</scope>
</reference>
<dbReference type="GO" id="GO:0009626">
    <property type="term" value="P:plant-type hypersensitive response"/>
    <property type="evidence" value="ECO:0007669"/>
    <property type="project" value="UniProtKB-KW"/>
</dbReference>
<keyword evidence="3" id="KW-0479">Metal-binding</keyword>
<dbReference type="PROSITE" id="PS50846">
    <property type="entry name" value="HMA_2"/>
    <property type="match status" value="2"/>
</dbReference>
<accession>A0ABC8RQP3</accession>
<keyword evidence="4" id="KW-0449">Lipoprotein</keyword>
<feature type="compositionally biased region" description="Basic residues" evidence="6">
    <location>
        <begin position="1"/>
        <end position="10"/>
    </location>
</feature>
<protein>
    <recommendedName>
        <fullName evidence="7">HMA domain-containing protein</fullName>
    </recommendedName>
</protein>
<dbReference type="AlphaFoldDB" id="A0ABC8RQP3"/>
<dbReference type="EMBL" id="CAUOFW020001391">
    <property type="protein sequence ID" value="CAK9144342.1"/>
    <property type="molecule type" value="Genomic_DNA"/>
</dbReference>
<comment type="caution">
    <text evidence="8">The sequence shown here is derived from an EMBL/GenBank/DDBJ whole genome shotgun (WGS) entry which is preliminary data.</text>
</comment>
<dbReference type="InterPro" id="IPR006121">
    <property type="entry name" value="HMA_dom"/>
</dbReference>
<dbReference type="CDD" id="cd00371">
    <property type="entry name" value="HMA"/>
    <property type="match status" value="2"/>
</dbReference>
<evidence type="ECO:0000259" key="7">
    <source>
        <dbReference type="PROSITE" id="PS50846"/>
    </source>
</evidence>
<evidence type="ECO:0000256" key="6">
    <source>
        <dbReference type="SAM" id="MobiDB-lite"/>
    </source>
</evidence>
<comment type="similarity">
    <text evidence="5">Belongs to the HIPP family.</text>
</comment>
<proteinExistence type="inferred from homology"/>